<keyword evidence="9" id="KW-0809">Transit peptide</keyword>
<evidence type="ECO:0000256" key="8">
    <source>
        <dbReference type="ARBA" id="ARBA00022832"/>
    </source>
</evidence>
<evidence type="ECO:0000313" key="26">
    <source>
        <dbReference type="Proteomes" id="UP000008922"/>
    </source>
</evidence>
<evidence type="ECO:0000256" key="7">
    <source>
        <dbReference type="ARBA" id="ARBA00022801"/>
    </source>
</evidence>
<evidence type="ECO:0000256" key="4">
    <source>
        <dbReference type="ARBA" id="ARBA00022475"/>
    </source>
</evidence>
<keyword evidence="4" id="KW-1003">Cell membrane</keyword>
<dbReference type="HOGENOM" id="CLU_089876_6_2_0"/>
<dbReference type="GO" id="GO:0006631">
    <property type="term" value="P:fatty acid metabolic process"/>
    <property type="evidence" value="ECO:0007669"/>
    <property type="project" value="UniProtKB-KW"/>
</dbReference>
<dbReference type="PANTHER" id="PTHR12418">
    <property type="entry name" value="ACYL-COENZYME A THIOESTERASE THEM4"/>
    <property type="match status" value="1"/>
</dbReference>
<evidence type="ECO:0000256" key="10">
    <source>
        <dbReference type="ARBA" id="ARBA00023098"/>
    </source>
</evidence>
<accession>E8MZS5</accession>
<keyword evidence="7" id="KW-0378">Hydrolase</keyword>
<comment type="catalytic activity">
    <reaction evidence="23">
        <text>tetradecanoyl-CoA + H2O = tetradecanoate + CoA + H(+)</text>
        <dbReference type="Rhea" id="RHEA:40119"/>
        <dbReference type="ChEBI" id="CHEBI:15377"/>
        <dbReference type="ChEBI" id="CHEBI:15378"/>
        <dbReference type="ChEBI" id="CHEBI:30807"/>
        <dbReference type="ChEBI" id="CHEBI:57287"/>
        <dbReference type="ChEBI" id="CHEBI:57385"/>
    </reaction>
    <physiologicalReaction direction="left-to-right" evidence="23">
        <dbReference type="Rhea" id="RHEA:40120"/>
    </physiologicalReaction>
</comment>
<evidence type="ECO:0000256" key="6">
    <source>
        <dbReference type="ARBA" id="ARBA00022703"/>
    </source>
</evidence>
<dbReference type="InterPro" id="IPR052365">
    <property type="entry name" value="THEM4/THEM5_acyl-CoA_thioest"/>
</dbReference>
<comment type="catalytic activity">
    <reaction evidence="13">
        <text>(5Z,8Z,11Z,14Z)-eicosatetraenoyl-CoA + H2O = (5Z,8Z,11Z,14Z)-eicosatetraenoate + CoA + H(+)</text>
        <dbReference type="Rhea" id="RHEA:40151"/>
        <dbReference type="ChEBI" id="CHEBI:15377"/>
        <dbReference type="ChEBI" id="CHEBI:15378"/>
        <dbReference type="ChEBI" id="CHEBI:32395"/>
        <dbReference type="ChEBI" id="CHEBI:57287"/>
        <dbReference type="ChEBI" id="CHEBI:57368"/>
    </reaction>
    <physiologicalReaction direction="left-to-right" evidence="13">
        <dbReference type="Rhea" id="RHEA:40152"/>
    </physiologicalReaction>
</comment>
<evidence type="ECO:0000256" key="2">
    <source>
        <dbReference type="ARBA" id="ARBA00004496"/>
    </source>
</evidence>
<dbReference type="KEGG" id="atm:ANT_25970"/>
<dbReference type="GO" id="GO:0016020">
    <property type="term" value="C:membrane"/>
    <property type="evidence" value="ECO:0007669"/>
    <property type="project" value="UniProtKB-SubCell"/>
</dbReference>
<sequence length="166" mass="18671">MFQERKTAMTAKRLKQPNSRHCFVCGVENPVGLQLKIYQIEEGVIETTYTAPEHFQGYPGVLHGGIIATLLDEISGRAHMGDPSQPRFMYTGKLEVIYRRNVPIGQPLRIVGKKLENRGRAAQGWAGIYDEKGNLLAEGTTLLFDIPPHLLPLKDLEELGWKVYPD</sequence>
<evidence type="ECO:0000256" key="22">
    <source>
        <dbReference type="ARBA" id="ARBA00048074"/>
    </source>
</evidence>
<evidence type="ECO:0000256" key="23">
    <source>
        <dbReference type="ARBA" id="ARBA00048180"/>
    </source>
</evidence>
<comment type="subcellular location">
    <subcellularLocation>
        <location evidence="3">Cell projection</location>
        <location evidence="3">Ruffle membrane</location>
    </subcellularLocation>
    <subcellularLocation>
        <location evidence="2">Cytoplasm</location>
    </subcellularLocation>
    <subcellularLocation>
        <location evidence="1">Membrane</location>
        <topology evidence="1">Peripheral membrane protein</topology>
    </subcellularLocation>
</comment>
<dbReference type="eggNOG" id="COG2050">
    <property type="taxonomic scope" value="Bacteria"/>
</dbReference>
<evidence type="ECO:0000256" key="13">
    <source>
        <dbReference type="ARBA" id="ARBA00035852"/>
    </source>
</evidence>
<comment type="catalytic activity">
    <reaction evidence="14">
        <text>(9Z)-octadecenoyl-CoA + H2O = (9Z)-octadecenoate + CoA + H(+)</text>
        <dbReference type="Rhea" id="RHEA:40139"/>
        <dbReference type="ChEBI" id="CHEBI:15377"/>
        <dbReference type="ChEBI" id="CHEBI:15378"/>
        <dbReference type="ChEBI" id="CHEBI:30823"/>
        <dbReference type="ChEBI" id="CHEBI:57287"/>
        <dbReference type="ChEBI" id="CHEBI:57387"/>
    </reaction>
    <physiologicalReaction direction="left-to-right" evidence="14">
        <dbReference type="Rhea" id="RHEA:40140"/>
    </physiologicalReaction>
</comment>
<evidence type="ECO:0000256" key="15">
    <source>
        <dbReference type="ARBA" id="ARBA00038456"/>
    </source>
</evidence>
<evidence type="ECO:0000256" key="21">
    <source>
        <dbReference type="ARBA" id="ARBA00047969"/>
    </source>
</evidence>
<comment type="similarity">
    <text evidence="15">Belongs to the THEM4/THEM5 thioesterase family.</text>
</comment>
<comment type="catalytic activity">
    <reaction evidence="20">
        <text>hexadecanoyl-CoA + H2O = hexadecanoate + CoA + H(+)</text>
        <dbReference type="Rhea" id="RHEA:16645"/>
        <dbReference type="ChEBI" id="CHEBI:7896"/>
        <dbReference type="ChEBI" id="CHEBI:15377"/>
        <dbReference type="ChEBI" id="CHEBI:15378"/>
        <dbReference type="ChEBI" id="CHEBI:57287"/>
        <dbReference type="ChEBI" id="CHEBI:57379"/>
        <dbReference type="EC" id="3.1.2.2"/>
    </reaction>
    <physiologicalReaction direction="left-to-right" evidence="20">
        <dbReference type="Rhea" id="RHEA:16646"/>
    </physiologicalReaction>
</comment>
<evidence type="ECO:0000256" key="17">
    <source>
        <dbReference type="ARBA" id="ARBA00040123"/>
    </source>
</evidence>
<dbReference type="EMBL" id="AP012029">
    <property type="protein sequence ID" value="BAJ64623.1"/>
    <property type="molecule type" value="Genomic_DNA"/>
</dbReference>
<evidence type="ECO:0000256" key="14">
    <source>
        <dbReference type="ARBA" id="ARBA00037002"/>
    </source>
</evidence>
<evidence type="ECO:0000256" key="5">
    <source>
        <dbReference type="ARBA" id="ARBA00022490"/>
    </source>
</evidence>
<keyword evidence="10" id="KW-0443">Lipid metabolism</keyword>
<proteinExistence type="inferred from homology"/>
<evidence type="ECO:0000256" key="20">
    <source>
        <dbReference type="ARBA" id="ARBA00047734"/>
    </source>
</evidence>
<evidence type="ECO:0000256" key="18">
    <source>
        <dbReference type="ARBA" id="ARBA00043210"/>
    </source>
</evidence>
<dbReference type="AlphaFoldDB" id="E8MZS5"/>
<feature type="domain" description="Thioesterase" evidence="24">
    <location>
        <begin position="60"/>
        <end position="133"/>
    </location>
</feature>
<keyword evidence="6" id="KW-0053">Apoptosis</keyword>
<dbReference type="InterPro" id="IPR006683">
    <property type="entry name" value="Thioestr_dom"/>
</dbReference>
<evidence type="ECO:0000256" key="11">
    <source>
        <dbReference type="ARBA" id="ARBA00023136"/>
    </source>
</evidence>
<dbReference type="SUPFAM" id="SSF54637">
    <property type="entry name" value="Thioesterase/thiol ester dehydrase-isomerase"/>
    <property type="match status" value="1"/>
</dbReference>
<dbReference type="Pfam" id="PF03061">
    <property type="entry name" value="4HBT"/>
    <property type="match status" value="1"/>
</dbReference>
<protein>
    <recommendedName>
        <fullName evidence="17">Acyl-coenzyme A thioesterase THEM4</fullName>
        <ecNumber evidence="16">3.1.2.2</ecNumber>
    </recommendedName>
    <alternativeName>
        <fullName evidence="18">Thioesterase superfamily member 4</fullName>
    </alternativeName>
</protein>
<keyword evidence="5" id="KW-0963">Cytoplasm</keyword>
<dbReference type="STRING" id="926569.ANT_25970"/>
<comment type="catalytic activity">
    <reaction evidence="21">
        <text>decanoyl-CoA + H2O = decanoate + CoA + H(+)</text>
        <dbReference type="Rhea" id="RHEA:40059"/>
        <dbReference type="ChEBI" id="CHEBI:15377"/>
        <dbReference type="ChEBI" id="CHEBI:15378"/>
        <dbReference type="ChEBI" id="CHEBI:27689"/>
        <dbReference type="ChEBI" id="CHEBI:57287"/>
        <dbReference type="ChEBI" id="CHEBI:61430"/>
    </reaction>
    <physiologicalReaction direction="left-to-right" evidence="21">
        <dbReference type="Rhea" id="RHEA:40060"/>
    </physiologicalReaction>
</comment>
<organism evidence="25 26">
    <name type="scientific">Anaerolinea thermophila (strain DSM 14523 / JCM 11388 / NBRC 100420 / UNI-1)</name>
    <dbReference type="NCBI Taxonomy" id="926569"/>
    <lineage>
        <taxon>Bacteria</taxon>
        <taxon>Bacillati</taxon>
        <taxon>Chloroflexota</taxon>
        <taxon>Anaerolineae</taxon>
        <taxon>Anaerolineales</taxon>
        <taxon>Anaerolineaceae</taxon>
        <taxon>Anaerolinea</taxon>
    </lineage>
</organism>
<evidence type="ECO:0000256" key="1">
    <source>
        <dbReference type="ARBA" id="ARBA00004170"/>
    </source>
</evidence>
<dbReference type="InterPro" id="IPR029069">
    <property type="entry name" value="HotDog_dom_sf"/>
</dbReference>
<gene>
    <name evidence="25" type="ordered locus">ANT_25970</name>
</gene>
<dbReference type="EC" id="3.1.2.2" evidence="16"/>
<dbReference type="GO" id="GO:0005737">
    <property type="term" value="C:cytoplasm"/>
    <property type="evidence" value="ECO:0007669"/>
    <property type="project" value="UniProtKB-SubCell"/>
</dbReference>
<keyword evidence="12" id="KW-0966">Cell projection</keyword>
<keyword evidence="26" id="KW-1185">Reference proteome</keyword>
<dbReference type="Proteomes" id="UP000008922">
    <property type="component" value="Chromosome"/>
</dbReference>
<evidence type="ECO:0000313" key="25">
    <source>
        <dbReference type="EMBL" id="BAJ64623.1"/>
    </source>
</evidence>
<keyword evidence="8" id="KW-0276">Fatty acid metabolism</keyword>
<evidence type="ECO:0000256" key="12">
    <source>
        <dbReference type="ARBA" id="ARBA00023273"/>
    </source>
</evidence>
<dbReference type="GO" id="GO:0016787">
    <property type="term" value="F:hydrolase activity"/>
    <property type="evidence" value="ECO:0007669"/>
    <property type="project" value="UniProtKB-KW"/>
</dbReference>
<dbReference type="Gene3D" id="3.10.129.10">
    <property type="entry name" value="Hotdog Thioesterase"/>
    <property type="match status" value="1"/>
</dbReference>
<comment type="catalytic activity">
    <reaction evidence="19">
        <text>octanoyl-CoA + H2O = octanoate + CoA + H(+)</text>
        <dbReference type="Rhea" id="RHEA:30143"/>
        <dbReference type="ChEBI" id="CHEBI:15377"/>
        <dbReference type="ChEBI" id="CHEBI:15378"/>
        <dbReference type="ChEBI" id="CHEBI:25646"/>
        <dbReference type="ChEBI" id="CHEBI:57287"/>
        <dbReference type="ChEBI" id="CHEBI:57386"/>
    </reaction>
    <physiologicalReaction direction="left-to-right" evidence="19">
        <dbReference type="Rhea" id="RHEA:30144"/>
    </physiologicalReaction>
</comment>
<dbReference type="CDD" id="cd03443">
    <property type="entry name" value="PaaI_thioesterase"/>
    <property type="match status" value="1"/>
</dbReference>
<evidence type="ECO:0000256" key="9">
    <source>
        <dbReference type="ARBA" id="ARBA00022946"/>
    </source>
</evidence>
<name>E8MZS5_ANATU</name>
<evidence type="ECO:0000256" key="19">
    <source>
        <dbReference type="ARBA" id="ARBA00047588"/>
    </source>
</evidence>
<keyword evidence="11" id="KW-0472">Membrane</keyword>
<evidence type="ECO:0000256" key="16">
    <source>
        <dbReference type="ARBA" id="ARBA00038848"/>
    </source>
</evidence>
<dbReference type="PANTHER" id="PTHR12418:SF19">
    <property type="entry name" value="ACYL-COENZYME A THIOESTERASE THEM4"/>
    <property type="match status" value="1"/>
</dbReference>
<dbReference type="InParanoid" id="E8MZS5"/>
<comment type="catalytic activity">
    <reaction evidence="22">
        <text>dodecanoyl-CoA + H2O = dodecanoate + CoA + H(+)</text>
        <dbReference type="Rhea" id="RHEA:30135"/>
        <dbReference type="ChEBI" id="CHEBI:15377"/>
        <dbReference type="ChEBI" id="CHEBI:15378"/>
        <dbReference type="ChEBI" id="CHEBI:18262"/>
        <dbReference type="ChEBI" id="CHEBI:57287"/>
        <dbReference type="ChEBI" id="CHEBI:57375"/>
    </reaction>
    <physiologicalReaction direction="left-to-right" evidence="22">
        <dbReference type="Rhea" id="RHEA:30136"/>
    </physiologicalReaction>
</comment>
<evidence type="ECO:0000256" key="3">
    <source>
        <dbReference type="ARBA" id="ARBA00004632"/>
    </source>
</evidence>
<evidence type="ECO:0000259" key="24">
    <source>
        <dbReference type="Pfam" id="PF03061"/>
    </source>
</evidence>
<reference evidence="25 26" key="1">
    <citation type="submission" date="2010-12" db="EMBL/GenBank/DDBJ databases">
        <title>Whole genome sequence of Anaerolinea thermophila UNI-1.</title>
        <authorList>
            <person name="Narita-Yamada S."/>
            <person name="Kishi E."/>
            <person name="Watanabe Y."/>
            <person name="Takasaki K."/>
            <person name="Ankai A."/>
            <person name="Oguchi A."/>
            <person name="Fukui S."/>
            <person name="Takahashi M."/>
            <person name="Yashiro I."/>
            <person name="Hosoyama A."/>
            <person name="Sekiguchi Y."/>
            <person name="Hanada S."/>
            <person name="Fujita N."/>
        </authorList>
    </citation>
    <scope>NUCLEOTIDE SEQUENCE [LARGE SCALE GENOMIC DNA]</scope>
    <source>
        <strain evidence="26">DSM 14523 / JCM 11388 / NBRC 100420 / UNI-1</strain>
    </source>
</reference>